<gene>
    <name evidence="2" type="ORF">ACFQDO_13610</name>
</gene>
<dbReference type="PANTHER" id="PTHR30304:SF0">
    <property type="entry name" value="D-TAGATOSE-1,6-BISPHOSPHATE ALDOLASE SUBUNIT GATY-RELATED"/>
    <property type="match status" value="1"/>
</dbReference>
<keyword evidence="3" id="KW-1185">Reference proteome</keyword>
<dbReference type="PANTHER" id="PTHR30304">
    <property type="entry name" value="D-TAGATOSE-1,6-BISPHOSPHATE ALDOLASE"/>
    <property type="match status" value="1"/>
</dbReference>
<evidence type="ECO:0000256" key="1">
    <source>
        <dbReference type="ARBA" id="ARBA00001947"/>
    </source>
</evidence>
<dbReference type="SUPFAM" id="SSF51569">
    <property type="entry name" value="Aldolase"/>
    <property type="match status" value="1"/>
</dbReference>
<comment type="cofactor">
    <cofactor evidence="1">
        <name>Zn(2+)</name>
        <dbReference type="ChEBI" id="CHEBI:29105"/>
    </cofactor>
</comment>
<dbReference type="InterPro" id="IPR000771">
    <property type="entry name" value="FBA_II"/>
</dbReference>
<reference evidence="3" key="1">
    <citation type="journal article" date="2019" name="Int. J. Syst. Evol. Microbiol.">
        <title>The Global Catalogue of Microorganisms (GCM) 10K type strain sequencing project: providing services to taxonomists for standard genome sequencing and annotation.</title>
        <authorList>
            <consortium name="The Broad Institute Genomics Platform"/>
            <consortium name="The Broad Institute Genome Sequencing Center for Infectious Disease"/>
            <person name="Wu L."/>
            <person name="Ma J."/>
        </authorList>
    </citation>
    <scope>NUCLEOTIDE SEQUENCE [LARGE SCALE GENOMIC DNA]</scope>
    <source>
        <strain evidence="3">KACC 14249</strain>
    </source>
</reference>
<evidence type="ECO:0000313" key="2">
    <source>
        <dbReference type="EMBL" id="MFC6008167.1"/>
    </source>
</evidence>
<sequence>MTVVRTDELVAQARRRRGAVAAVNIITLEHAEAVAQAAAATGTAVILQLSENAVRFHGGQLEPVSLAAAAIARHCDVPIALHLDHVTDEALLAQVAGSVFSSVMYDAGALPHEENVERTRRAAAFAHGAGLWVEAELGYVGGKADAPASAHAPGVRTDPDEAAAFVAATGVDALAVAVGSSHAMTSRTARLDDALIARLSEAVPVPLVLHGSSGVPDDELRRAVVAGIAKVNFGTGLNVAMTATIRGCLDADAALVDPRRYLAPARTAMADTVGALLQVLA</sequence>
<comment type="caution">
    <text evidence="2">The sequence shown here is derived from an EMBL/GenBank/DDBJ whole genome shotgun (WGS) entry which is preliminary data.</text>
</comment>
<dbReference type="Gene3D" id="3.20.20.70">
    <property type="entry name" value="Aldolase class I"/>
    <property type="match status" value="1"/>
</dbReference>
<dbReference type="InterPro" id="IPR013785">
    <property type="entry name" value="Aldolase_TIM"/>
</dbReference>
<dbReference type="NCBIfam" id="TIGR00167">
    <property type="entry name" value="cbbA"/>
    <property type="match status" value="1"/>
</dbReference>
<dbReference type="RefSeq" id="WP_345715143.1">
    <property type="nucleotide sequence ID" value="NZ_BAABFP010000002.1"/>
</dbReference>
<name>A0ABW1JGZ4_9ACTN</name>
<dbReference type="PIRSF" id="PIRSF001359">
    <property type="entry name" value="F_bP_aldolase_II"/>
    <property type="match status" value="1"/>
</dbReference>
<protein>
    <submittedName>
        <fullName evidence="2">Class II fructose-bisphosphate aldolase</fullName>
    </submittedName>
</protein>
<proteinExistence type="predicted"/>
<dbReference type="InterPro" id="IPR050246">
    <property type="entry name" value="Class_II_FBP_aldolase"/>
</dbReference>
<dbReference type="Proteomes" id="UP001596189">
    <property type="component" value="Unassembled WGS sequence"/>
</dbReference>
<organism evidence="2 3">
    <name type="scientific">Angustibacter luteus</name>
    <dbReference type="NCBI Taxonomy" id="658456"/>
    <lineage>
        <taxon>Bacteria</taxon>
        <taxon>Bacillati</taxon>
        <taxon>Actinomycetota</taxon>
        <taxon>Actinomycetes</taxon>
        <taxon>Kineosporiales</taxon>
        <taxon>Kineosporiaceae</taxon>
    </lineage>
</organism>
<dbReference type="Pfam" id="PF01116">
    <property type="entry name" value="F_bP_aldolase"/>
    <property type="match status" value="1"/>
</dbReference>
<dbReference type="EMBL" id="JBHSRD010000004">
    <property type="protein sequence ID" value="MFC6008167.1"/>
    <property type="molecule type" value="Genomic_DNA"/>
</dbReference>
<evidence type="ECO:0000313" key="3">
    <source>
        <dbReference type="Proteomes" id="UP001596189"/>
    </source>
</evidence>
<accession>A0ABW1JGZ4</accession>